<dbReference type="GeneTree" id="ENSGT00990000210841"/>
<evidence type="ECO:0000313" key="3">
    <source>
        <dbReference type="Proteomes" id="UP000007754"/>
    </source>
</evidence>
<feature type="compositionally biased region" description="Polar residues" evidence="1">
    <location>
        <begin position="70"/>
        <end position="80"/>
    </location>
</feature>
<dbReference type="AlphaFoldDB" id="A0A674HGQ2"/>
<dbReference type="Ensembl" id="ENSTGUT00000026676.1">
    <property type="protein sequence ID" value="ENSTGUP00000034939.1"/>
    <property type="gene ID" value="ENSTGUG00000026557.1"/>
</dbReference>
<name>A0A674HGQ2_TAEGU</name>
<sequence>ILLSVGMAHGTSNLTALRCPIASRVFKVLKGQGSFFFCFLKAFEIHLPATPPGKLENLHQYYSVTWLPTQHHSKTSSPPRNTHARTKEQTKRSQN</sequence>
<reference evidence="2 3" key="1">
    <citation type="journal article" date="2010" name="Nature">
        <title>The genome of a songbird.</title>
        <authorList>
            <person name="Warren W.C."/>
            <person name="Clayton D.F."/>
            <person name="Ellegren H."/>
            <person name="Arnold A.P."/>
            <person name="Hillier L.W."/>
            <person name="Kunstner A."/>
            <person name="Searle S."/>
            <person name="White S."/>
            <person name="Vilella A.J."/>
            <person name="Fairley S."/>
            <person name="Heger A."/>
            <person name="Kong L."/>
            <person name="Ponting C.P."/>
            <person name="Jarvis E.D."/>
            <person name="Mello C.V."/>
            <person name="Minx P."/>
            <person name="Lovell P."/>
            <person name="Velho T.A."/>
            <person name="Ferris M."/>
            <person name="Balakrishnan C.N."/>
            <person name="Sinha S."/>
            <person name="Blatti C."/>
            <person name="London S.E."/>
            <person name="Li Y."/>
            <person name="Lin Y.C."/>
            <person name="George J."/>
            <person name="Sweedler J."/>
            <person name="Southey B."/>
            <person name="Gunaratne P."/>
            <person name="Watson M."/>
            <person name="Nam K."/>
            <person name="Backstrom N."/>
            <person name="Smeds L."/>
            <person name="Nabholz B."/>
            <person name="Itoh Y."/>
            <person name="Whitney O."/>
            <person name="Pfenning A.R."/>
            <person name="Howard J."/>
            <person name="Volker M."/>
            <person name="Skinner B.M."/>
            <person name="Griffin D.K."/>
            <person name="Ye L."/>
            <person name="McLaren W.M."/>
            <person name="Flicek P."/>
            <person name="Quesada V."/>
            <person name="Velasco G."/>
            <person name="Lopez-Otin C."/>
            <person name="Puente X.S."/>
            <person name="Olender T."/>
            <person name="Lancet D."/>
            <person name="Smit A.F."/>
            <person name="Hubley R."/>
            <person name="Konkel M.K."/>
            <person name="Walker J.A."/>
            <person name="Batzer M.A."/>
            <person name="Gu W."/>
            <person name="Pollock D.D."/>
            <person name="Chen L."/>
            <person name="Cheng Z."/>
            <person name="Eichler E.E."/>
            <person name="Stapley J."/>
            <person name="Slate J."/>
            <person name="Ekblom R."/>
            <person name="Birkhead T."/>
            <person name="Burke T."/>
            <person name="Burt D."/>
            <person name="Scharff C."/>
            <person name="Adam I."/>
            <person name="Richard H."/>
            <person name="Sultan M."/>
            <person name="Soldatov A."/>
            <person name="Lehrach H."/>
            <person name="Edwards S.V."/>
            <person name="Yang S.P."/>
            <person name="Li X."/>
            <person name="Graves T."/>
            <person name="Fulton L."/>
            <person name="Nelson J."/>
            <person name="Chinwalla A."/>
            <person name="Hou S."/>
            <person name="Mardis E.R."/>
            <person name="Wilson R.K."/>
        </authorList>
    </citation>
    <scope>NUCLEOTIDE SEQUENCE [LARGE SCALE GENOMIC DNA]</scope>
</reference>
<dbReference type="Proteomes" id="UP000007754">
    <property type="component" value="Chromosome 5"/>
</dbReference>
<proteinExistence type="predicted"/>
<reference evidence="2" key="2">
    <citation type="submission" date="2025-08" db="UniProtKB">
        <authorList>
            <consortium name="Ensembl"/>
        </authorList>
    </citation>
    <scope>IDENTIFICATION</scope>
</reference>
<feature type="compositionally biased region" description="Basic and acidic residues" evidence="1">
    <location>
        <begin position="85"/>
        <end position="95"/>
    </location>
</feature>
<accession>A0A674HGQ2</accession>
<keyword evidence="3" id="KW-1185">Reference proteome</keyword>
<feature type="region of interest" description="Disordered" evidence="1">
    <location>
        <begin position="70"/>
        <end position="95"/>
    </location>
</feature>
<reference evidence="2" key="3">
    <citation type="submission" date="2025-09" db="UniProtKB">
        <authorList>
            <consortium name="Ensembl"/>
        </authorList>
    </citation>
    <scope>IDENTIFICATION</scope>
</reference>
<protein>
    <submittedName>
        <fullName evidence="2">Uncharacterized protein</fullName>
    </submittedName>
</protein>
<evidence type="ECO:0000256" key="1">
    <source>
        <dbReference type="SAM" id="MobiDB-lite"/>
    </source>
</evidence>
<organism evidence="2 3">
    <name type="scientific">Taeniopygia guttata</name>
    <name type="common">Zebra finch</name>
    <name type="synonym">Poephila guttata</name>
    <dbReference type="NCBI Taxonomy" id="59729"/>
    <lineage>
        <taxon>Eukaryota</taxon>
        <taxon>Metazoa</taxon>
        <taxon>Chordata</taxon>
        <taxon>Craniata</taxon>
        <taxon>Vertebrata</taxon>
        <taxon>Euteleostomi</taxon>
        <taxon>Archelosauria</taxon>
        <taxon>Archosauria</taxon>
        <taxon>Dinosauria</taxon>
        <taxon>Saurischia</taxon>
        <taxon>Theropoda</taxon>
        <taxon>Coelurosauria</taxon>
        <taxon>Aves</taxon>
        <taxon>Neognathae</taxon>
        <taxon>Neoaves</taxon>
        <taxon>Telluraves</taxon>
        <taxon>Australaves</taxon>
        <taxon>Passeriformes</taxon>
        <taxon>Passeroidea</taxon>
        <taxon>Estrildidae</taxon>
        <taxon>Estrildinae</taxon>
        <taxon>Taeniopygia</taxon>
    </lineage>
</organism>
<dbReference type="InParanoid" id="A0A674HGQ2"/>
<evidence type="ECO:0000313" key="2">
    <source>
        <dbReference type="Ensembl" id="ENSTGUP00000034939.1"/>
    </source>
</evidence>